<dbReference type="PROSITE" id="PS50089">
    <property type="entry name" value="ZF_RING_2"/>
    <property type="match status" value="1"/>
</dbReference>
<dbReference type="PANTHER" id="PTHR32097">
    <property type="entry name" value="CAMP-BINDING PROTEIN 1-RELATED"/>
    <property type="match status" value="1"/>
</dbReference>
<dbReference type="NCBIfam" id="NF041916">
    <property type="entry name" value="RING_SCO0854"/>
    <property type="match status" value="1"/>
</dbReference>
<dbReference type="RefSeq" id="WP_270143120.1">
    <property type="nucleotide sequence ID" value="NZ_CP115450.1"/>
</dbReference>
<organism evidence="2 3">
    <name type="scientific">Kitasatospora cathayae</name>
    <dbReference type="NCBI Taxonomy" id="3004092"/>
    <lineage>
        <taxon>Bacteria</taxon>
        <taxon>Bacillati</taxon>
        <taxon>Actinomycetota</taxon>
        <taxon>Actinomycetes</taxon>
        <taxon>Kitasatosporales</taxon>
        <taxon>Streptomycetaceae</taxon>
        <taxon>Kitasatospora</taxon>
    </lineage>
</organism>
<gene>
    <name evidence="2" type="ORF">O1G21_11795</name>
</gene>
<reference evidence="3" key="1">
    <citation type="submission" date="2022-12" db="EMBL/GenBank/DDBJ databases">
        <authorList>
            <person name="Mo P."/>
        </authorList>
    </citation>
    <scope>NUCLEOTIDE SEQUENCE [LARGE SCALE GENOMIC DNA]</scope>
    <source>
        <strain evidence="3">HUAS 3-15</strain>
    </source>
</reference>
<dbReference type="SUPFAM" id="SSF57850">
    <property type="entry name" value="RING/U-box"/>
    <property type="match status" value="1"/>
</dbReference>
<evidence type="ECO:0000259" key="1">
    <source>
        <dbReference type="PROSITE" id="PS50089"/>
    </source>
</evidence>
<sequence length="909" mass="99123">MKKPNTAVPGSALDTYLLRRHGQVLVAPGAAPGEPDPWTAKGLVALEADLARRGHVPTKPLRDALRRLRPADLAETGTRLLAGLDALLGADRRHQPLFRRFPDGVPSHAHADYSVLIRGYLLRQSSQLCLVCERTSLEAGIGALAPCAHLLCHDCFLELTEHDDARHCPLCDVPLDREHHLPTDTRGARKAARDLAAGQALKPLRLAETGDATALVGAALADLLARQTPLNPQEREDLALLLEHAPADPGAWLPAAIPVREIRATVLATLLRRDPERTRPLLAAHLTTATDVLRLIWAWSGAEPDLLPGTARTLRLRNLPRPLRRELLAVLDAFPVGTLAEDLRRHRSAWLRAGELLHPYEHRDRFPYAAAAFAVVRQSDLDLHGLGPQLREAPAPLRVRETPAGHTRLTVETFAARVEHALAQGDLPAAVRLLATRPGELVRRLHHLLRVRAAWAPDQPLPAELADALPKALRAVAPGPLLGAYGRLRAPRGIGERRLYFPRGRVASAHTRFDWGKPVPVELSAPVCDLIEAELLRRAERSVEQAGRYELAVLDAGLADLVVPFAERASAKTLVAVPRGSVQRLPDGQHLRLFVHWMQRAHQRVDLDLSVAFYDEEWQFTGLCDYTRLVLGARAAVHSGDFTTAPPPHGATEFVDLDLRALGKAGARYAVVVVFSYNDIPFEDLTDAFAGFMTLTPSEAARQRTGSFHPASVRQRLDLAGEARICVPMIVDLQTRTHTWTDLNVGSGAGFHNVSRHRAEIGSLADSVLTHFAPGTRATLWDLGCAAAAAGSDEVWVRDRTGRGLGRYRRGADEPVAAFAERLRGRHESDHRTEQPPDDTARLIAERLAGTRAFTALVHADVSAPEGASGTLYRLYPGPLDAAPDTLERITAGDLVARFAPSGGNSPIE</sequence>
<feature type="domain" description="RING-type" evidence="1">
    <location>
        <begin position="129"/>
        <end position="172"/>
    </location>
</feature>
<proteinExistence type="predicted"/>
<dbReference type="InterPro" id="IPR051324">
    <property type="entry name" value="Stress/Tellurium_Resist"/>
</dbReference>
<dbReference type="PANTHER" id="PTHR32097:SF18">
    <property type="entry name" value="RING-TYPE DOMAIN-CONTAINING PROTEIN"/>
    <property type="match status" value="1"/>
</dbReference>
<protein>
    <recommendedName>
        <fullName evidence="1">RING-type domain-containing protein</fullName>
    </recommendedName>
</protein>
<accession>A0ABY7Q1X5</accession>
<dbReference type="InterPro" id="IPR003325">
    <property type="entry name" value="TerD"/>
</dbReference>
<evidence type="ECO:0000313" key="2">
    <source>
        <dbReference type="EMBL" id="WBP86452.1"/>
    </source>
</evidence>
<dbReference type="InterPro" id="IPR001841">
    <property type="entry name" value="Znf_RING"/>
</dbReference>
<name>A0ABY7Q1X5_9ACTN</name>
<dbReference type="EMBL" id="CP115450">
    <property type="protein sequence ID" value="WBP86452.1"/>
    <property type="molecule type" value="Genomic_DNA"/>
</dbReference>
<keyword evidence="3" id="KW-1185">Reference proteome</keyword>
<dbReference type="Proteomes" id="UP001212821">
    <property type="component" value="Chromosome"/>
</dbReference>
<dbReference type="Gene3D" id="2.60.60.30">
    <property type="entry name" value="sav2460 like domains"/>
    <property type="match status" value="1"/>
</dbReference>
<dbReference type="CDD" id="cd06974">
    <property type="entry name" value="TerD_like"/>
    <property type="match status" value="1"/>
</dbReference>
<evidence type="ECO:0000313" key="3">
    <source>
        <dbReference type="Proteomes" id="UP001212821"/>
    </source>
</evidence>